<gene>
    <name evidence="2" type="ORF">GT348_08555</name>
</gene>
<dbReference type="KEGG" id="bomb:GT348_08555"/>
<protein>
    <submittedName>
        <fullName evidence="2">DUF721 domain-containing protein</fullName>
    </submittedName>
</protein>
<keyword evidence="3" id="KW-1185">Reference proteome</keyword>
<dbReference type="AlphaFoldDB" id="A0A6P1NHB6"/>
<dbReference type="Proteomes" id="UP000463975">
    <property type="component" value="Chromosome"/>
</dbReference>
<dbReference type="InterPro" id="IPR007922">
    <property type="entry name" value="DciA-like"/>
</dbReference>
<sequence length="168" mass="19085">MSYQGRGRKRANSAQSGFTPPKRSYGVRSIGSYVPNLTRPAFQKKSPLFTRLVLDWEQFVGKTLFQISTPKRLHNNVLTVSCYGPQAIELQYNAVQILGRINVACGLRDTQKLVQLKIVQDRTLYQPIKKRVHRPIEPQPVPDVAEGSLREALERLGGHIKARTKRSY</sequence>
<reference evidence="2 3" key="1">
    <citation type="submission" date="2020-01" db="EMBL/GenBank/DDBJ databases">
        <title>Genome sequencing of strain KACC 21507.</title>
        <authorList>
            <person name="Heo J."/>
            <person name="Kim S.-J."/>
            <person name="Kim J.-S."/>
            <person name="Hong S.-B."/>
            <person name="Kwon S.-W."/>
        </authorList>
    </citation>
    <scope>NUCLEOTIDE SEQUENCE [LARGE SCALE GENOMIC DNA]</scope>
    <source>
        <strain evidence="2 3">KACC 21507</strain>
    </source>
</reference>
<organism evidence="2 3">
    <name type="scientific">Aristophania vespae</name>
    <dbReference type="NCBI Taxonomy" id="2697033"/>
    <lineage>
        <taxon>Bacteria</taxon>
        <taxon>Pseudomonadati</taxon>
        <taxon>Pseudomonadota</taxon>
        <taxon>Alphaproteobacteria</taxon>
        <taxon>Acetobacterales</taxon>
        <taxon>Acetobacteraceae</taxon>
        <taxon>Aristophania</taxon>
    </lineage>
</organism>
<feature type="compositionally biased region" description="Basic residues" evidence="1">
    <location>
        <begin position="1"/>
        <end position="11"/>
    </location>
</feature>
<dbReference type="Pfam" id="PF05258">
    <property type="entry name" value="DciA"/>
    <property type="match status" value="1"/>
</dbReference>
<evidence type="ECO:0000256" key="1">
    <source>
        <dbReference type="SAM" id="MobiDB-lite"/>
    </source>
</evidence>
<name>A0A6P1NHB6_9PROT</name>
<dbReference type="EMBL" id="CP047652">
    <property type="protein sequence ID" value="QHI96267.1"/>
    <property type="molecule type" value="Genomic_DNA"/>
</dbReference>
<proteinExistence type="predicted"/>
<evidence type="ECO:0000313" key="3">
    <source>
        <dbReference type="Proteomes" id="UP000463975"/>
    </source>
</evidence>
<feature type="region of interest" description="Disordered" evidence="1">
    <location>
        <begin position="1"/>
        <end position="23"/>
    </location>
</feature>
<evidence type="ECO:0000313" key="2">
    <source>
        <dbReference type="EMBL" id="QHI96267.1"/>
    </source>
</evidence>
<dbReference type="RefSeq" id="WP_160619339.1">
    <property type="nucleotide sequence ID" value="NZ_CP047652.1"/>
</dbReference>
<accession>A0A6P1NHB6</accession>